<dbReference type="EMBL" id="JAAQPF010000418">
    <property type="protein sequence ID" value="KAF5703139.1"/>
    <property type="molecule type" value="Genomic_DNA"/>
</dbReference>
<comment type="cofactor">
    <cofactor evidence="12">
        <name>Cu cation</name>
        <dbReference type="ChEBI" id="CHEBI:23378"/>
    </cofactor>
    <text evidence="12">Contains 1 topaquinone per subunit.</text>
</comment>
<dbReference type="InterPro" id="IPR015802">
    <property type="entry name" value="Cu_amine_oxidase_N3"/>
</dbReference>
<evidence type="ECO:0000256" key="2">
    <source>
        <dbReference type="ARBA" id="ARBA00001936"/>
    </source>
</evidence>
<comment type="cofactor">
    <cofactor evidence="3">
        <name>Zn(2+)</name>
        <dbReference type="ChEBI" id="CHEBI:29105"/>
    </cofactor>
</comment>
<accession>A0A8H6D4D3</accession>
<dbReference type="PROSITE" id="PS01164">
    <property type="entry name" value="COPPER_AMINE_OXID_1"/>
    <property type="match status" value="1"/>
</dbReference>
<comment type="cofactor">
    <cofactor evidence="2">
        <name>Mn(2+)</name>
        <dbReference type="ChEBI" id="CHEBI:29035"/>
    </cofactor>
</comment>
<dbReference type="Pfam" id="PF02727">
    <property type="entry name" value="Cu_amine_oxidN2"/>
    <property type="match status" value="1"/>
</dbReference>
<keyword evidence="6 12" id="KW-0479">Metal-binding</keyword>
<keyword evidence="7 11" id="KW-0801">TPQ</keyword>
<dbReference type="Pfam" id="PF02728">
    <property type="entry name" value="Cu_amine_oxidN3"/>
    <property type="match status" value="1"/>
</dbReference>
<feature type="domain" description="Copper amine oxidase N2-terminal" evidence="14">
    <location>
        <begin position="22"/>
        <end position="98"/>
    </location>
</feature>
<proteinExistence type="inferred from homology"/>
<dbReference type="GO" id="GO:0009308">
    <property type="term" value="P:amine metabolic process"/>
    <property type="evidence" value="ECO:0007669"/>
    <property type="project" value="UniProtKB-UniRule"/>
</dbReference>
<dbReference type="GO" id="GO:0008131">
    <property type="term" value="F:primary methylamine oxidase activity"/>
    <property type="evidence" value="ECO:0007669"/>
    <property type="project" value="InterPro"/>
</dbReference>
<dbReference type="GO" id="GO:0048038">
    <property type="term" value="F:quinone binding"/>
    <property type="evidence" value="ECO:0007669"/>
    <property type="project" value="InterPro"/>
</dbReference>
<dbReference type="EC" id="1.4.3.-" evidence="12"/>
<dbReference type="Gene3D" id="2.70.98.20">
    <property type="entry name" value="Copper amine oxidase, catalytic domain"/>
    <property type="match status" value="1"/>
</dbReference>
<keyword evidence="17" id="KW-1185">Reference proteome</keyword>
<reference evidence="16 17" key="1">
    <citation type="submission" date="2020-05" db="EMBL/GenBank/DDBJ databases">
        <title>Identification and distribution of gene clusters putatively required for synthesis of sphingolipid metabolism inhibitors in phylogenetically diverse species of the filamentous fungus Fusarium.</title>
        <authorList>
            <person name="Kim H.-S."/>
            <person name="Busman M."/>
            <person name="Brown D.W."/>
            <person name="Divon H."/>
            <person name="Uhlig S."/>
            <person name="Proctor R.H."/>
        </authorList>
    </citation>
    <scope>NUCLEOTIDE SEQUENCE [LARGE SCALE GENOMIC DNA]</scope>
    <source>
        <strain evidence="16 17">NRRL 26131</strain>
    </source>
</reference>
<dbReference type="InterPro" id="IPR049948">
    <property type="entry name" value="Cu_Am_ox_TPQ-bd"/>
</dbReference>
<evidence type="ECO:0000313" key="16">
    <source>
        <dbReference type="EMBL" id="KAF5703139.1"/>
    </source>
</evidence>
<dbReference type="Pfam" id="PF01179">
    <property type="entry name" value="Cu_amine_oxid"/>
    <property type="match status" value="1"/>
</dbReference>
<dbReference type="Gene3D" id="3.10.450.40">
    <property type="match status" value="2"/>
</dbReference>
<dbReference type="GO" id="GO:0005507">
    <property type="term" value="F:copper ion binding"/>
    <property type="evidence" value="ECO:0007669"/>
    <property type="project" value="InterPro"/>
</dbReference>
<evidence type="ECO:0000256" key="8">
    <source>
        <dbReference type="ARBA" id="ARBA00023002"/>
    </source>
</evidence>
<dbReference type="InterPro" id="IPR016182">
    <property type="entry name" value="Cu_amine_oxidase_N-reg"/>
</dbReference>
<dbReference type="AlphaFoldDB" id="A0A8H6D4D3"/>
<dbReference type="Proteomes" id="UP000532311">
    <property type="component" value="Unassembled WGS sequence"/>
</dbReference>
<evidence type="ECO:0000259" key="13">
    <source>
        <dbReference type="Pfam" id="PF01179"/>
    </source>
</evidence>
<evidence type="ECO:0000256" key="6">
    <source>
        <dbReference type="ARBA" id="ARBA00022723"/>
    </source>
</evidence>
<dbReference type="InterPro" id="IPR015800">
    <property type="entry name" value="Cu_amine_oxidase_N2"/>
</dbReference>
<gene>
    <name evidence="16" type="ORF">FGLOB1_9226</name>
</gene>
<protein>
    <recommendedName>
        <fullName evidence="12">Amine oxidase</fullName>
        <ecNumber evidence="12">1.4.3.-</ecNumber>
    </recommendedName>
</protein>
<organism evidence="16 17">
    <name type="scientific">Fusarium globosum</name>
    <dbReference type="NCBI Taxonomy" id="78864"/>
    <lineage>
        <taxon>Eukaryota</taxon>
        <taxon>Fungi</taxon>
        <taxon>Dikarya</taxon>
        <taxon>Ascomycota</taxon>
        <taxon>Pezizomycotina</taxon>
        <taxon>Sordariomycetes</taxon>
        <taxon>Hypocreomycetidae</taxon>
        <taxon>Hypocreales</taxon>
        <taxon>Nectriaceae</taxon>
        <taxon>Fusarium</taxon>
        <taxon>Fusarium fujikuroi species complex</taxon>
    </lineage>
</organism>
<feature type="domain" description="Copper amine oxidase catalytic" evidence="13">
    <location>
        <begin position="215"/>
        <end position="604"/>
    </location>
</feature>
<dbReference type="SUPFAM" id="SSF49998">
    <property type="entry name" value="Amine oxidase catalytic domain"/>
    <property type="match status" value="1"/>
</dbReference>
<dbReference type="InterPro" id="IPR036460">
    <property type="entry name" value="Cu_amine_oxidase_C_sf"/>
</dbReference>
<evidence type="ECO:0000256" key="7">
    <source>
        <dbReference type="ARBA" id="ARBA00022772"/>
    </source>
</evidence>
<evidence type="ECO:0000256" key="4">
    <source>
        <dbReference type="ARBA" id="ARBA00007983"/>
    </source>
</evidence>
<keyword evidence="10" id="KW-0464">Manganese</keyword>
<comment type="cofactor">
    <cofactor evidence="1">
        <name>Cu cation</name>
        <dbReference type="ChEBI" id="CHEBI:23378"/>
    </cofactor>
</comment>
<feature type="modified residue" description="2',4',5'-topaquinone" evidence="11">
    <location>
        <position position="355"/>
    </location>
</feature>
<comment type="caution">
    <text evidence="16">The sequence shown here is derived from an EMBL/GenBank/DDBJ whole genome shotgun (WGS) entry which is preliminary data.</text>
</comment>
<evidence type="ECO:0000259" key="14">
    <source>
        <dbReference type="Pfam" id="PF02727"/>
    </source>
</evidence>
<name>A0A8H6D4D3_9HYPO</name>
<dbReference type="SUPFAM" id="SSF54416">
    <property type="entry name" value="Amine oxidase N-terminal region"/>
    <property type="match status" value="2"/>
</dbReference>
<evidence type="ECO:0000256" key="5">
    <source>
        <dbReference type="ARBA" id="ARBA00011738"/>
    </source>
</evidence>
<evidence type="ECO:0000256" key="3">
    <source>
        <dbReference type="ARBA" id="ARBA00001947"/>
    </source>
</evidence>
<evidence type="ECO:0000313" key="17">
    <source>
        <dbReference type="Proteomes" id="UP000532311"/>
    </source>
</evidence>
<dbReference type="PANTHER" id="PTHR10638">
    <property type="entry name" value="COPPER AMINE OXIDASE"/>
    <property type="match status" value="1"/>
</dbReference>
<evidence type="ECO:0000256" key="9">
    <source>
        <dbReference type="ARBA" id="ARBA00023008"/>
    </source>
</evidence>
<dbReference type="PANTHER" id="PTHR10638:SF86">
    <property type="entry name" value="COPPER AMINE OXIDASE 1-RELATED"/>
    <property type="match status" value="1"/>
</dbReference>
<evidence type="ECO:0000256" key="12">
    <source>
        <dbReference type="RuleBase" id="RU000672"/>
    </source>
</evidence>
<sequence length="611" mass="68300">MATPVRKSSSYRETYSSSCFLHPLDPLTTEEVELAARLIREHAGPKKFKFNCITLKEPLKSEYLEFCANKNRVPPRQAYATLVMKDTSSVTQCVVSLTHNMGGVVSWEHIPDVVPMLTPEDCSFIEDIARSDETFTKACNDLGITDMSTVCIDAWSIGHDPRWGRDRHLQQGLVYWRPPPAGNQYAHPLDFYIVVDTQTREILSIDTFDCEGGISMHIGFNYREGIVSSDIRIQDQTEHKERTVFYRISLVEMVVPYAHPGFPLNRRHAFNVGKYGLGFSTNLLKLGCDCKGSIRYLDRVLPTSEGSTSTIKNAICIHEEDNGILFKHSELRDQSTVLCRDRKLVISQIVTVGNYEYALYHHFTLDGTYEFKVKLTGILNTSNSKEAMPRYGTKVSDSVVAHNHQHIFSLRVDPAIDGPDSSVSQCDAVAGTVSPTTQADPLGNAFHSQTTILKEAQGVDYCHTSSRTWDIINPNNINPTSGMQVSYKIVNNQCPALLARPGSIIAERAAFARHSLWVVPYRDGEFFPAGRFVPQSGGKAMNPHNNGVTDWIDDKGCIEGTDIVCYIQFGVTHFPHPEDFPIMPAEDVSVVLRANHFFSSNPALWVPQSSD</sequence>
<feature type="domain" description="Copper amine oxidase N3-terminal" evidence="15">
    <location>
        <begin position="115"/>
        <end position="206"/>
    </location>
</feature>
<comment type="subunit">
    <text evidence="5">Homodimer.</text>
</comment>
<dbReference type="InterPro" id="IPR000269">
    <property type="entry name" value="Cu_amine_oxidase"/>
</dbReference>
<dbReference type="InterPro" id="IPR015798">
    <property type="entry name" value="Cu_amine_oxidase_C"/>
</dbReference>
<keyword evidence="9 12" id="KW-0186">Copper</keyword>
<comment type="PTM">
    <text evidence="11 12">Topaquinone (TPQ) is generated by copper-dependent autoxidation of a specific tyrosyl residue.</text>
</comment>
<comment type="similarity">
    <text evidence="4 12">Belongs to the copper/topaquinone oxidase family.</text>
</comment>
<evidence type="ECO:0000256" key="11">
    <source>
        <dbReference type="PIRSR" id="PIRSR600269-51"/>
    </source>
</evidence>
<evidence type="ECO:0000256" key="1">
    <source>
        <dbReference type="ARBA" id="ARBA00001935"/>
    </source>
</evidence>
<keyword evidence="8 12" id="KW-0560">Oxidoreductase</keyword>
<evidence type="ECO:0000256" key="10">
    <source>
        <dbReference type="ARBA" id="ARBA00023211"/>
    </source>
</evidence>
<evidence type="ECO:0000259" key="15">
    <source>
        <dbReference type="Pfam" id="PF02728"/>
    </source>
</evidence>